<protein>
    <submittedName>
        <fullName evidence="7">Beta-lactamase-like protein</fullName>
    </submittedName>
</protein>
<comment type="caution">
    <text evidence="7">The sequence shown here is derived from an EMBL/GenBank/DDBJ whole genome shotgun (WGS) entry which is preliminary data.</text>
</comment>
<dbReference type="InterPro" id="IPR036866">
    <property type="entry name" value="RibonucZ/Hydroxyglut_hydro"/>
</dbReference>
<feature type="domain" description="Metallo-beta-lactamase" evidence="6">
    <location>
        <begin position="44"/>
        <end position="278"/>
    </location>
</feature>
<keyword evidence="5" id="KW-0862">Zinc</keyword>
<organism evidence="7 8">
    <name type="scientific">Mycena pura</name>
    <dbReference type="NCBI Taxonomy" id="153505"/>
    <lineage>
        <taxon>Eukaryota</taxon>
        <taxon>Fungi</taxon>
        <taxon>Dikarya</taxon>
        <taxon>Basidiomycota</taxon>
        <taxon>Agaricomycotina</taxon>
        <taxon>Agaricomycetes</taxon>
        <taxon>Agaricomycetidae</taxon>
        <taxon>Agaricales</taxon>
        <taxon>Marasmiineae</taxon>
        <taxon>Mycenaceae</taxon>
        <taxon>Mycena</taxon>
    </lineage>
</organism>
<dbReference type="PANTHER" id="PTHR42978:SF2">
    <property type="entry name" value="102 KBASES UNSTABLE REGION: FROM 1 TO 119443"/>
    <property type="match status" value="1"/>
</dbReference>
<evidence type="ECO:0000256" key="3">
    <source>
        <dbReference type="ARBA" id="ARBA00022723"/>
    </source>
</evidence>
<keyword evidence="8" id="KW-1185">Reference proteome</keyword>
<dbReference type="InterPro" id="IPR051013">
    <property type="entry name" value="MBL_superfamily_lactonases"/>
</dbReference>
<dbReference type="Proteomes" id="UP001219525">
    <property type="component" value="Unassembled WGS sequence"/>
</dbReference>
<sequence>MTPALPPPSLNQPYMHVSALEAGFLDLPKDLVIRGEPRIYHKCPSLSFYLKHSASDRHFIFDLGLRRDLKSLPPRAYQHYIGDGLMPCEVPQSVAESCEKGGVDPAEVQMVVISHLHFDHIGDHSPFTKATFILGGDGKASLADGYPGNQDSFTLTASTPADRTRFLTDADFTTSIGPFPRAHDLFGDGAAYIIDTPGHCPGHVTLLARTSADGAWLYFGADVAHDTRLITDGQTQIALAAASGAPYCMHRIPEQATVDIGRVRELVKIPRVEFLIAHDWQWYGENRGKAFLPDRFVPKS</sequence>
<dbReference type="SMART" id="SM00849">
    <property type="entry name" value="Lactamase_B"/>
    <property type="match status" value="1"/>
</dbReference>
<dbReference type="GO" id="GO:0016787">
    <property type="term" value="F:hydrolase activity"/>
    <property type="evidence" value="ECO:0007669"/>
    <property type="project" value="UniProtKB-KW"/>
</dbReference>
<evidence type="ECO:0000256" key="4">
    <source>
        <dbReference type="ARBA" id="ARBA00022801"/>
    </source>
</evidence>
<evidence type="ECO:0000256" key="5">
    <source>
        <dbReference type="ARBA" id="ARBA00022833"/>
    </source>
</evidence>
<comment type="similarity">
    <text evidence="2">Belongs to the metallo-beta-lactamase superfamily.</text>
</comment>
<proteinExistence type="inferred from homology"/>
<dbReference type="SUPFAM" id="SSF56281">
    <property type="entry name" value="Metallo-hydrolase/oxidoreductase"/>
    <property type="match status" value="1"/>
</dbReference>
<dbReference type="InterPro" id="IPR001279">
    <property type="entry name" value="Metallo-B-lactamas"/>
</dbReference>
<dbReference type="Pfam" id="PF00753">
    <property type="entry name" value="Lactamase_B"/>
    <property type="match status" value="1"/>
</dbReference>
<dbReference type="PANTHER" id="PTHR42978">
    <property type="entry name" value="QUORUM-QUENCHING LACTONASE YTNP-RELATED-RELATED"/>
    <property type="match status" value="1"/>
</dbReference>
<dbReference type="Gene3D" id="3.60.15.10">
    <property type="entry name" value="Ribonuclease Z/Hydroxyacylglutathione hydrolase-like"/>
    <property type="match status" value="1"/>
</dbReference>
<evidence type="ECO:0000259" key="6">
    <source>
        <dbReference type="SMART" id="SM00849"/>
    </source>
</evidence>
<keyword evidence="4" id="KW-0378">Hydrolase</keyword>
<gene>
    <name evidence="7" type="ORF">GGX14DRAFT_442945</name>
</gene>
<dbReference type="GO" id="GO:0046872">
    <property type="term" value="F:metal ion binding"/>
    <property type="evidence" value="ECO:0007669"/>
    <property type="project" value="UniProtKB-KW"/>
</dbReference>
<evidence type="ECO:0000256" key="2">
    <source>
        <dbReference type="ARBA" id="ARBA00007749"/>
    </source>
</evidence>
<dbReference type="EMBL" id="JARJCW010000017">
    <property type="protein sequence ID" value="KAJ7215467.1"/>
    <property type="molecule type" value="Genomic_DNA"/>
</dbReference>
<comment type="cofactor">
    <cofactor evidence="1">
        <name>Zn(2+)</name>
        <dbReference type="ChEBI" id="CHEBI:29105"/>
    </cofactor>
</comment>
<evidence type="ECO:0000313" key="8">
    <source>
        <dbReference type="Proteomes" id="UP001219525"/>
    </source>
</evidence>
<evidence type="ECO:0000256" key="1">
    <source>
        <dbReference type="ARBA" id="ARBA00001947"/>
    </source>
</evidence>
<reference evidence="7" key="1">
    <citation type="submission" date="2023-03" db="EMBL/GenBank/DDBJ databases">
        <title>Massive genome expansion in bonnet fungi (Mycena s.s.) driven by repeated elements and novel gene families across ecological guilds.</title>
        <authorList>
            <consortium name="Lawrence Berkeley National Laboratory"/>
            <person name="Harder C.B."/>
            <person name="Miyauchi S."/>
            <person name="Viragh M."/>
            <person name="Kuo A."/>
            <person name="Thoen E."/>
            <person name="Andreopoulos B."/>
            <person name="Lu D."/>
            <person name="Skrede I."/>
            <person name="Drula E."/>
            <person name="Henrissat B."/>
            <person name="Morin E."/>
            <person name="Kohler A."/>
            <person name="Barry K."/>
            <person name="LaButti K."/>
            <person name="Morin E."/>
            <person name="Salamov A."/>
            <person name="Lipzen A."/>
            <person name="Mereny Z."/>
            <person name="Hegedus B."/>
            <person name="Baldrian P."/>
            <person name="Stursova M."/>
            <person name="Weitz H."/>
            <person name="Taylor A."/>
            <person name="Grigoriev I.V."/>
            <person name="Nagy L.G."/>
            <person name="Martin F."/>
            <person name="Kauserud H."/>
        </authorList>
    </citation>
    <scope>NUCLEOTIDE SEQUENCE</scope>
    <source>
        <strain evidence="7">9144</strain>
    </source>
</reference>
<evidence type="ECO:0000313" key="7">
    <source>
        <dbReference type="EMBL" id="KAJ7215467.1"/>
    </source>
</evidence>
<accession>A0AAD6VNW7</accession>
<dbReference type="CDD" id="cd07730">
    <property type="entry name" value="metallo-hydrolase-like_MBL-fold"/>
    <property type="match status" value="1"/>
</dbReference>
<dbReference type="AlphaFoldDB" id="A0AAD6VNW7"/>
<name>A0AAD6VNW7_9AGAR</name>
<keyword evidence="3" id="KW-0479">Metal-binding</keyword>